<keyword evidence="7 8" id="KW-0539">Nucleus</keyword>
<keyword evidence="3" id="KW-0524">Neurogenesis</keyword>
<dbReference type="PANTHER" id="PTHR46799:SF1">
    <property type="entry name" value="HOMEOBOX PROTEIN UNC-4 HOMOLOG"/>
    <property type="match status" value="1"/>
</dbReference>
<dbReference type="InterPro" id="IPR001356">
    <property type="entry name" value="HD"/>
</dbReference>
<feature type="compositionally biased region" description="Basic and acidic residues" evidence="9">
    <location>
        <begin position="440"/>
        <end position="450"/>
    </location>
</feature>
<feature type="compositionally biased region" description="Polar residues" evidence="9">
    <location>
        <begin position="422"/>
        <end position="432"/>
    </location>
</feature>
<dbReference type="AlphaFoldDB" id="A0AAW0PXA9"/>
<dbReference type="SMART" id="SM00389">
    <property type="entry name" value="HOX"/>
    <property type="match status" value="1"/>
</dbReference>
<dbReference type="SUPFAM" id="SSF46689">
    <property type="entry name" value="Homeodomain-like"/>
    <property type="match status" value="1"/>
</dbReference>
<evidence type="ECO:0000313" key="11">
    <source>
        <dbReference type="EMBL" id="KAK7929388.1"/>
    </source>
</evidence>
<feature type="region of interest" description="Disordered" evidence="9">
    <location>
        <begin position="1"/>
        <end position="25"/>
    </location>
</feature>
<evidence type="ECO:0000256" key="7">
    <source>
        <dbReference type="PROSITE-ProRule" id="PRU00108"/>
    </source>
</evidence>
<feature type="region of interest" description="Disordered" evidence="9">
    <location>
        <begin position="564"/>
        <end position="610"/>
    </location>
</feature>
<gene>
    <name evidence="11" type="ORF">WMY93_005783</name>
</gene>
<keyword evidence="2" id="KW-0221">Differentiation</keyword>
<proteinExistence type="inferred from homology"/>
<keyword evidence="1" id="KW-0217">Developmental protein</keyword>
<protein>
    <recommendedName>
        <fullName evidence="10">Homeobox domain-containing protein</fullName>
    </recommendedName>
</protein>
<evidence type="ECO:0000256" key="9">
    <source>
        <dbReference type="SAM" id="MobiDB-lite"/>
    </source>
</evidence>
<evidence type="ECO:0000256" key="5">
    <source>
        <dbReference type="ARBA" id="ARBA00023163"/>
    </source>
</evidence>
<dbReference type="EMBL" id="JBBPFD010000004">
    <property type="protein sequence ID" value="KAK7929388.1"/>
    <property type="molecule type" value="Genomic_DNA"/>
</dbReference>
<comment type="subcellular location">
    <subcellularLocation>
        <location evidence="7 8">Nucleus</location>
    </subcellularLocation>
</comment>
<feature type="compositionally biased region" description="Polar residues" evidence="9">
    <location>
        <begin position="475"/>
        <end position="487"/>
    </location>
</feature>
<dbReference type="CDD" id="cd00086">
    <property type="entry name" value="homeodomain"/>
    <property type="match status" value="1"/>
</dbReference>
<feature type="DNA-binding region" description="Homeobox" evidence="7">
    <location>
        <begin position="100"/>
        <end position="147"/>
    </location>
</feature>
<dbReference type="PROSITE" id="PS50071">
    <property type="entry name" value="HOMEOBOX_2"/>
    <property type="match status" value="1"/>
</dbReference>
<dbReference type="GO" id="GO:1990837">
    <property type="term" value="F:sequence-specific double-stranded DNA binding"/>
    <property type="evidence" value="ECO:0007669"/>
    <property type="project" value="TreeGrafter"/>
</dbReference>
<dbReference type="GO" id="GO:0030154">
    <property type="term" value="P:cell differentiation"/>
    <property type="evidence" value="ECO:0007669"/>
    <property type="project" value="UniProtKB-KW"/>
</dbReference>
<evidence type="ECO:0000256" key="4">
    <source>
        <dbReference type="ARBA" id="ARBA00023015"/>
    </source>
</evidence>
<dbReference type="Proteomes" id="UP001460270">
    <property type="component" value="Unassembled WGS sequence"/>
</dbReference>
<keyword evidence="5" id="KW-0804">Transcription</keyword>
<accession>A0AAW0PXA9</accession>
<dbReference type="PANTHER" id="PTHR46799">
    <property type="entry name" value="HOMEOBOX PROTEIN UNC-4 HOMOLOG"/>
    <property type="match status" value="1"/>
</dbReference>
<reference evidence="12" key="1">
    <citation type="submission" date="2024-04" db="EMBL/GenBank/DDBJ databases">
        <title>Salinicola lusitanus LLJ914,a marine bacterium isolated from the Okinawa Trough.</title>
        <authorList>
            <person name="Li J."/>
        </authorList>
    </citation>
    <scope>NUCLEOTIDE SEQUENCE [LARGE SCALE GENOMIC DNA]</scope>
</reference>
<dbReference type="Pfam" id="PF00046">
    <property type="entry name" value="Homeodomain"/>
    <property type="match status" value="1"/>
</dbReference>
<organism evidence="11 12">
    <name type="scientific">Mugilogobius chulae</name>
    <name type="common">yellowstripe goby</name>
    <dbReference type="NCBI Taxonomy" id="88201"/>
    <lineage>
        <taxon>Eukaryota</taxon>
        <taxon>Metazoa</taxon>
        <taxon>Chordata</taxon>
        <taxon>Craniata</taxon>
        <taxon>Vertebrata</taxon>
        <taxon>Euteleostomi</taxon>
        <taxon>Actinopterygii</taxon>
        <taxon>Neopterygii</taxon>
        <taxon>Teleostei</taxon>
        <taxon>Neoteleostei</taxon>
        <taxon>Acanthomorphata</taxon>
        <taxon>Gobiaria</taxon>
        <taxon>Gobiiformes</taxon>
        <taxon>Gobioidei</taxon>
        <taxon>Gobiidae</taxon>
        <taxon>Gobionellinae</taxon>
        <taxon>Mugilogobius</taxon>
    </lineage>
</organism>
<feature type="compositionally biased region" description="Basic residues" evidence="9">
    <location>
        <begin position="451"/>
        <end position="465"/>
    </location>
</feature>
<keyword evidence="7 8" id="KW-0371">Homeobox</keyword>
<evidence type="ECO:0000256" key="6">
    <source>
        <dbReference type="ARBA" id="ARBA00038351"/>
    </source>
</evidence>
<keyword evidence="7 8" id="KW-0238">DNA-binding</keyword>
<evidence type="ECO:0000256" key="3">
    <source>
        <dbReference type="ARBA" id="ARBA00022902"/>
    </source>
</evidence>
<evidence type="ECO:0000256" key="8">
    <source>
        <dbReference type="RuleBase" id="RU000682"/>
    </source>
</evidence>
<dbReference type="InterPro" id="IPR009057">
    <property type="entry name" value="Homeodomain-like_sf"/>
</dbReference>
<evidence type="ECO:0000256" key="2">
    <source>
        <dbReference type="ARBA" id="ARBA00022782"/>
    </source>
</evidence>
<sequence length="610" mass="67137">MSRHRARSAAAGHYGQPGSGAPSRAVRTVGFPYALGPHHVPPQPPVYELSGSGPPALSFSIDGLLSGPCWAPEGRWLPDSQRFSFSDVSEPEKDSPGCKRRRTRTNFSGWQLEELEKAFSESHYPDVFMREALALRLELVESRVQVCVSVCVSHPSHSHPYSVLMCVCPHPSHTHPYSVLMCVCPHPSHTHPTAYSCVCVSSLTHTPLQRTHVCVSIPHTHTPTAYSCVCVHPSHTHPYRYSCVCVSSLTLTPLQRTHVCVSHPSHSHPTAYSCVCVCPHPSHTHPYSVLMCVCLILTHTPYSVLMCGVPIPPHTPKRTHVCVSIPHTHTPTAYSCVWVPSLTHTPLQRTHVCVSSLTHTYSVLMCGHYHPHDRVHHTPLQRTHVCVSSSLTHTPYSVLMCGSRTEGQMEEEGEHKEGPGTSRAQLSPTSCSGEPMDPEEIARRERERAEKKRRKQERKLLKGHRGPSDLHTPGGSESDSGVSQFTDTEGPLHIRLPGPVSLTPGPEPRPPNKHNPFSVESLLSDSPRHRAPGPPTLLSKGHFLLYPITHQPLGFLVPQTALRALGGPDRPSPDLTLTVAPSPPAQTEEGPTEQGPHRRGPQRMVLMRRD</sequence>
<evidence type="ECO:0000259" key="10">
    <source>
        <dbReference type="PROSITE" id="PS50071"/>
    </source>
</evidence>
<dbReference type="GO" id="GO:0007399">
    <property type="term" value="P:nervous system development"/>
    <property type="evidence" value="ECO:0007669"/>
    <property type="project" value="UniProtKB-KW"/>
</dbReference>
<comment type="similarity">
    <text evidence="6">Belongs to the paired homeobox family. Unc-4 subfamily.</text>
</comment>
<dbReference type="Gene3D" id="1.10.10.60">
    <property type="entry name" value="Homeodomain-like"/>
    <property type="match status" value="1"/>
</dbReference>
<keyword evidence="12" id="KW-1185">Reference proteome</keyword>
<feature type="region of interest" description="Disordered" evidence="9">
    <location>
        <begin position="406"/>
        <end position="538"/>
    </location>
</feature>
<evidence type="ECO:0000313" key="12">
    <source>
        <dbReference type="Proteomes" id="UP001460270"/>
    </source>
</evidence>
<comment type="caution">
    <text evidence="11">The sequence shown here is derived from an EMBL/GenBank/DDBJ whole genome shotgun (WGS) entry which is preliminary data.</text>
</comment>
<name>A0AAW0PXA9_9GOBI</name>
<keyword evidence="4" id="KW-0805">Transcription regulation</keyword>
<dbReference type="GO" id="GO:0005634">
    <property type="term" value="C:nucleus"/>
    <property type="evidence" value="ECO:0007669"/>
    <property type="project" value="UniProtKB-SubCell"/>
</dbReference>
<evidence type="ECO:0000256" key="1">
    <source>
        <dbReference type="ARBA" id="ARBA00022473"/>
    </source>
</evidence>
<feature type="domain" description="Homeobox" evidence="10">
    <location>
        <begin position="98"/>
        <end position="146"/>
    </location>
</feature>
<dbReference type="GO" id="GO:0010468">
    <property type="term" value="P:regulation of gene expression"/>
    <property type="evidence" value="ECO:0007669"/>
    <property type="project" value="TreeGrafter"/>
</dbReference>